<evidence type="ECO:0000313" key="15">
    <source>
        <dbReference type="EMBL" id="KAG9465582.1"/>
    </source>
</evidence>
<evidence type="ECO:0000256" key="6">
    <source>
        <dbReference type="ARBA" id="ARBA00022824"/>
    </source>
</evidence>
<dbReference type="InterPro" id="IPR036396">
    <property type="entry name" value="Cyt_P450_sf"/>
</dbReference>
<dbReference type="InterPro" id="IPR002401">
    <property type="entry name" value="Cyt_P450_E_grp-I"/>
</dbReference>
<keyword evidence="5 12" id="KW-0479">Metal-binding</keyword>
<evidence type="ECO:0000256" key="10">
    <source>
        <dbReference type="ARBA" id="ARBA00023033"/>
    </source>
</evidence>
<keyword evidence="16" id="KW-1185">Reference proteome</keyword>
<comment type="caution">
    <text evidence="15">The sequence shown here is derived from an EMBL/GenBank/DDBJ whole genome shotgun (WGS) entry which is preliminary data.</text>
</comment>
<keyword evidence="14" id="KW-0812">Transmembrane</keyword>
<accession>A0A8J6E9T8</accession>
<keyword evidence="7" id="KW-0492">Microsome</keyword>
<comment type="cofactor">
    <cofactor evidence="1 12">
        <name>heme</name>
        <dbReference type="ChEBI" id="CHEBI:30413"/>
    </cofactor>
</comment>
<dbReference type="GO" id="GO:0016712">
    <property type="term" value="F:oxidoreductase activity, acting on paired donors, with incorporation or reduction of molecular oxygen, reduced flavin or flavoprotein as one donor, and incorporation of one atom of oxygen"/>
    <property type="evidence" value="ECO:0007669"/>
    <property type="project" value="TreeGrafter"/>
</dbReference>
<evidence type="ECO:0000256" key="5">
    <source>
        <dbReference type="ARBA" id="ARBA00022723"/>
    </source>
</evidence>
<dbReference type="OrthoDB" id="1055148at2759"/>
<evidence type="ECO:0000256" key="2">
    <source>
        <dbReference type="ARBA" id="ARBA00004524"/>
    </source>
</evidence>
<dbReference type="Gene3D" id="1.10.630.10">
    <property type="entry name" value="Cytochrome P450"/>
    <property type="match status" value="1"/>
</dbReference>
<feature type="binding site" description="axial binding residue" evidence="12">
    <location>
        <position position="441"/>
    </location>
    <ligand>
        <name>heme</name>
        <dbReference type="ChEBI" id="CHEBI:30413"/>
    </ligand>
    <ligandPart>
        <name>Fe</name>
        <dbReference type="ChEBI" id="CHEBI:18248"/>
    </ligandPart>
</feature>
<keyword evidence="6" id="KW-0256">Endoplasmic reticulum</keyword>
<dbReference type="PANTHER" id="PTHR24300:SF379">
    <property type="entry name" value="CYTOCHROME P450 2K4"/>
    <property type="match status" value="1"/>
</dbReference>
<dbReference type="PANTHER" id="PTHR24300">
    <property type="entry name" value="CYTOCHROME P450 508A4-RELATED"/>
    <property type="match status" value="1"/>
</dbReference>
<keyword evidence="8 13" id="KW-0560">Oxidoreductase</keyword>
<dbReference type="FunFam" id="1.10.630.10:FF:000010">
    <property type="entry name" value="cytochrome P450 2W1 isoform X2"/>
    <property type="match status" value="1"/>
</dbReference>
<organism evidence="15 16">
    <name type="scientific">Eleutherodactylus coqui</name>
    <name type="common">Puerto Rican coqui</name>
    <dbReference type="NCBI Taxonomy" id="57060"/>
    <lineage>
        <taxon>Eukaryota</taxon>
        <taxon>Metazoa</taxon>
        <taxon>Chordata</taxon>
        <taxon>Craniata</taxon>
        <taxon>Vertebrata</taxon>
        <taxon>Euteleostomi</taxon>
        <taxon>Amphibia</taxon>
        <taxon>Batrachia</taxon>
        <taxon>Anura</taxon>
        <taxon>Neobatrachia</taxon>
        <taxon>Hyloidea</taxon>
        <taxon>Eleutherodactylidae</taxon>
        <taxon>Eleutherodactylinae</taxon>
        <taxon>Eleutherodactylus</taxon>
        <taxon>Eleutherodactylus</taxon>
    </lineage>
</organism>
<comment type="subcellular location">
    <subcellularLocation>
        <location evidence="2">Microsome membrane</location>
    </subcellularLocation>
</comment>
<name>A0A8J6E9T8_ELECQ</name>
<evidence type="ECO:0000256" key="8">
    <source>
        <dbReference type="ARBA" id="ARBA00023002"/>
    </source>
</evidence>
<feature type="transmembrane region" description="Helical" evidence="14">
    <location>
        <begin position="6"/>
        <end position="22"/>
    </location>
</feature>
<keyword evidence="4 12" id="KW-0349">Heme</keyword>
<protein>
    <submittedName>
        <fullName evidence="15">Uncharacterized protein</fullName>
    </submittedName>
</protein>
<dbReference type="InterPro" id="IPR017972">
    <property type="entry name" value="Cyt_P450_CS"/>
</dbReference>
<evidence type="ECO:0000256" key="11">
    <source>
        <dbReference type="ARBA" id="ARBA00023136"/>
    </source>
</evidence>
<evidence type="ECO:0000256" key="3">
    <source>
        <dbReference type="ARBA" id="ARBA00010617"/>
    </source>
</evidence>
<dbReference type="GO" id="GO:0005737">
    <property type="term" value="C:cytoplasm"/>
    <property type="evidence" value="ECO:0007669"/>
    <property type="project" value="TreeGrafter"/>
</dbReference>
<dbReference type="InterPro" id="IPR001128">
    <property type="entry name" value="Cyt_P450"/>
</dbReference>
<reference evidence="15" key="1">
    <citation type="thesis" date="2020" institute="ProQuest LLC" country="789 East Eisenhower Parkway, Ann Arbor, MI, USA">
        <title>Comparative Genomics and Chromosome Evolution.</title>
        <authorList>
            <person name="Mudd A.B."/>
        </authorList>
    </citation>
    <scope>NUCLEOTIDE SEQUENCE</scope>
    <source>
        <strain evidence="15">HN-11 Male</strain>
        <tissue evidence="15">Kidney and liver</tissue>
    </source>
</reference>
<dbReference type="GO" id="GO:0006805">
    <property type="term" value="P:xenobiotic metabolic process"/>
    <property type="evidence" value="ECO:0007669"/>
    <property type="project" value="TreeGrafter"/>
</dbReference>
<comment type="similarity">
    <text evidence="3 13">Belongs to the cytochrome P450 family.</text>
</comment>
<sequence>MDCSFSTLTLYILPLLLVLYILKSLKLWMSDAPAGNFPPGPPRLPVIGNLHMINLRRPNETFMKLSKKYGPVFSIQMGNVKMVVLSGYETVKSALVDFADEFAERPHIPIFEDINEGFGIPFSHGENWKAMRRFTLSKLRDFGMGKRTIEDRIIEECGYFIKLLESLEGKPTDLTIKTNFAIGNIIISIILGYRFDYEDPALLKIMTIIDENMRLLGSPSVAIYNVLPVFQYLPGSHMKIKKNVKELHTFFKKKFAEHHKTLDKDDQRGYVDAFLIKQEEEKSDPNTYFHTKNLLGVLLTLFMAGTETTSSTIRWAISYMIQNPEIQKRVHDEIDKVIGSAVPRIDHRKDMPYTNAVIHETQRLANILPMNLPRETTTDIVFQGYYLPKGTYIIPLLESVLHDKTQFEKPESFFPEHFLDSDGQFVKRSAFMPFSAGRRACAGETLARMELFLFFTSLMQKFSYRSATEMTAFFVKPSTGLTIPPIAQKICCVPRI</sequence>
<evidence type="ECO:0000256" key="14">
    <source>
        <dbReference type="SAM" id="Phobius"/>
    </source>
</evidence>
<gene>
    <name evidence="15" type="ORF">GDO78_018066</name>
</gene>
<dbReference type="PRINTS" id="PR00463">
    <property type="entry name" value="EP450I"/>
</dbReference>
<evidence type="ECO:0000256" key="9">
    <source>
        <dbReference type="ARBA" id="ARBA00023004"/>
    </source>
</evidence>
<keyword evidence="11 14" id="KW-0472">Membrane</keyword>
<evidence type="ECO:0000256" key="7">
    <source>
        <dbReference type="ARBA" id="ARBA00022848"/>
    </source>
</evidence>
<evidence type="ECO:0000256" key="4">
    <source>
        <dbReference type="ARBA" id="ARBA00022617"/>
    </source>
</evidence>
<dbReference type="PRINTS" id="PR00385">
    <property type="entry name" value="P450"/>
</dbReference>
<proteinExistence type="inferred from homology"/>
<evidence type="ECO:0000256" key="1">
    <source>
        <dbReference type="ARBA" id="ARBA00001971"/>
    </source>
</evidence>
<keyword evidence="9 12" id="KW-0408">Iron</keyword>
<dbReference type="PROSITE" id="PS00086">
    <property type="entry name" value="CYTOCHROME_P450"/>
    <property type="match status" value="1"/>
</dbReference>
<evidence type="ECO:0000256" key="13">
    <source>
        <dbReference type="RuleBase" id="RU000461"/>
    </source>
</evidence>
<dbReference type="InterPro" id="IPR050182">
    <property type="entry name" value="Cytochrome_P450_fam2"/>
</dbReference>
<dbReference type="GO" id="GO:0006082">
    <property type="term" value="P:organic acid metabolic process"/>
    <property type="evidence" value="ECO:0007669"/>
    <property type="project" value="TreeGrafter"/>
</dbReference>
<dbReference type="AlphaFoldDB" id="A0A8J6E9T8"/>
<dbReference type="Proteomes" id="UP000770717">
    <property type="component" value="Unassembled WGS sequence"/>
</dbReference>
<dbReference type="Pfam" id="PF00067">
    <property type="entry name" value="p450"/>
    <property type="match status" value="1"/>
</dbReference>
<dbReference type="EMBL" id="WNTK01002894">
    <property type="protein sequence ID" value="KAG9465582.1"/>
    <property type="molecule type" value="Genomic_DNA"/>
</dbReference>
<keyword evidence="14" id="KW-1133">Transmembrane helix</keyword>
<dbReference type="GO" id="GO:0020037">
    <property type="term" value="F:heme binding"/>
    <property type="evidence" value="ECO:0007669"/>
    <property type="project" value="InterPro"/>
</dbReference>
<evidence type="ECO:0000313" key="16">
    <source>
        <dbReference type="Proteomes" id="UP000770717"/>
    </source>
</evidence>
<keyword evidence="10 13" id="KW-0503">Monooxygenase</keyword>
<dbReference type="SUPFAM" id="SSF48264">
    <property type="entry name" value="Cytochrome P450"/>
    <property type="match status" value="1"/>
</dbReference>
<dbReference type="GO" id="GO:0046222">
    <property type="term" value="P:aflatoxin metabolic process"/>
    <property type="evidence" value="ECO:0007669"/>
    <property type="project" value="UniProtKB-ARBA"/>
</dbReference>
<evidence type="ECO:0000256" key="12">
    <source>
        <dbReference type="PIRSR" id="PIRSR602401-1"/>
    </source>
</evidence>
<dbReference type="GO" id="GO:0005506">
    <property type="term" value="F:iron ion binding"/>
    <property type="evidence" value="ECO:0007669"/>
    <property type="project" value="InterPro"/>
</dbReference>